<feature type="domain" description="Carboxylesterase type B" evidence="6">
    <location>
        <begin position="25"/>
        <end position="485"/>
    </location>
</feature>
<feature type="chain" id="PRO_5005122915" description="Carboxylic ester hydrolase" evidence="5">
    <location>
        <begin position="24"/>
        <end position="536"/>
    </location>
</feature>
<evidence type="ECO:0000256" key="4">
    <source>
        <dbReference type="ARBA" id="ARBA00023157"/>
    </source>
</evidence>
<dbReference type="PROSITE" id="PS00122">
    <property type="entry name" value="CARBOXYLESTERASE_B_1"/>
    <property type="match status" value="1"/>
</dbReference>
<dbReference type="PANTHER" id="PTHR43918:SF4">
    <property type="entry name" value="CARBOXYLIC ESTER HYDROLASE"/>
    <property type="match status" value="1"/>
</dbReference>
<keyword evidence="8" id="KW-1185">Reference proteome</keyword>
<dbReference type="AlphaFoldDB" id="B3SA22"/>
<dbReference type="CTD" id="6758344"/>
<organism evidence="7 8">
    <name type="scientific">Trichoplax adhaerens</name>
    <name type="common">Trichoplax reptans</name>
    <dbReference type="NCBI Taxonomy" id="10228"/>
    <lineage>
        <taxon>Eukaryota</taxon>
        <taxon>Metazoa</taxon>
        <taxon>Placozoa</taxon>
        <taxon>Uniplacotomia</taxon>
        <taxon>Trichoplacea</taxon>
        <taxon>Trichoplacidae</taxon>
        <taxon>Trichoplax</taxon>
    </lineage>
</organism>
<evidence type="ECO:0000259" key="6">
    <source>
        <dbReference type="Pfam" id="PF00135"/>
    </source>
</evidence>
<dbReference type="Gene3D" id="3.40.50.1820">
    <property type="entry name" value="alpha/beta hydrolase"/>
    <property type="match status" value="1"/>
</dbReference>
<dbReference type="EC" id="3.1.1.-" evidence="5"/>
<evidence type="ECO:0000256" key="3">
    <source>
        <dbReference type="ARBA" id="ARBA00022801"/>
    </source>
</evidence>
<evidence type="ECO:0000313" key="7">
    <source>
        <dbReference type="EMBL" id="EDV20438.1"/>
    </source>
</evidence>
<dbReference type="HOGENOM" id="CLU_006586_13_0_1"/>
<keyword evidence="5" id="KW-0732">Signal</keyword>
<dbReference type="GeneID" id="6758344"/>
<protein>
    <recommendedName>
        <fullName evidence="5">Carboxylic ester hydrolase</fullName>
        <ecNumber evidence="5">3.1.1.-</ecNumber>
    </recommendedName>
</protein>
<reference evidence="7 8" key="1">
    <citation type="journal article" date="2008" name="Nature">
        <title>The Trichoplax genome and the nature of placozoans.</title>
        <authorList>
            <person name="Srivastava M."/>
            <person name="Begovic E."/>
            <person name="Chapman J."/>
            <person name="Putnam N.H."/>
            <person name="Hellsten U."/>
            <person name="Kawashima T."/>
            <person name="Kuo A."/>
            <person name="Mitros T."/>
            <person name="Salamov A."/>
            <person name="Carpenter M.L."/>
            <person name="Signorovitch A.Y."/>
            <person name="Moreno M.A."/>
            <person name="Kamm K."/>
            <person name="Grimwood J."/>
            <person name="Schmutz J."/>
            <person name="Shapiro H."/>
            <person name="Grigoriev I.V."/>
            <person name="Buss L.W."/>
            <person name="Schierwater B."/>
            <person name="Dellaporta S.L."/>
            <person name="Rokhsar D.S."/>
        </authorList>
    </citation>
    <scope>NUCLEOTIDE SEQUENCE [LARGE SCALE GENOMIC DNA]</scope>
    <source>
        <strain evidence="7 8">Grell-BS-1999</strain>
    </source>
</reference>
<dbReference type="FunFam" id="3.40.50.1820:FF:000029">
    <property type="entry name" value="Acetylcholinesterase"/>
    <property type="match status" value="1"/>
</dbReference>
<dbReference type="FunCoup" id="B3SA22">
    <property type="interactions" value="228"/>
</dbReference>
<dbReference type="InterPro" id="IPR050654">
    <property type="entry name" value="AChE-related_enzymes"/>
</dbReference>
<dbReference type="InParanoid" id="B3SA22"/>
<comment type="similarity">
    <text evidence="1 5">Belongs to the type-B carboxylesterase/lipase family.</text>
</comment>
<keyword evidence="2" id="KW-0719">Serine esterase</keyword>
<dbReference type="InterPro" id="IPR029058">
    <property type="entry name" value="AB_hydrolase_fold"/>
</dbReference>
<evidence type="ECO:0000256" key="5">
    <source>
        <dbReference type="RuleBase" id="RU361235"/>
    </source>
</evidence>
<dbReference type="Proteomes" id="UP000009022">
    <property type="component" value="Unassembled WGS sequence"/>
</dbReference>
<dbReference type="RefSeq" id="XP_002117132.1">
    <property type="nucleotide sequence ID" value="XM_002117096.1"/>
</dbReference>
<dbReference type="GO" id="GO:0052689">
    <property type="term" value="F:carboxylic ester hydrolase activity"/>
    <property type="evidence" value="ECO:0007669"/>
    <property type="project" value="UniProtKB-KW"/>
</dbReference>
<dbReference type="OMA" id="RENPANF"/>
<evidence type="ECO:0000256" key="2">
    <source>
        <dbReference type="ARBA" id="ARBA00022487"/>
    </source>
</evidence>
<dbReference type="ESTHER" id="triad-b3sa22">
    <property type="family name" value="Cholinesterase-like"/>
</dbReference>
<evidence type="ECO:0000256" key="1">
    <source>
        <dbReference type="ARBA" id="ARBA00005964"/>
    </source>
</evidence>
<gene>
    <name evidence="7" type="ORF">TRIADDRAFT_61106</name>
</gene>
<dbReference type="SUPFAM" id="SSF53474">
    <property type="entry name" value="alpha/beta-Hydrolases"/>
    <property type="match status" value="1"/>
</dbReference>
<dbReference type="InterPro" id="IPR002018">
    <property type="entry name" value="CarbesteraseB"/>
</dbReference>
<sequence>MAYYCFHASIFIILGILTSNSIGQIIVNTDKGLVRGTTELVGQTTLHKYLGIPFAEPPIGVNRFKPSRPLNSSWPGVLNATKYSSSCIQFVPVFRSPLTAPESIINENCLYLNVFTTAPSIAGNKSVMVWIHGGGYIGGSGANWQPQTLAVTEDIVVVTMNYRLGIFGFTTSGEANANSRSIQANLGFLDQQLAMAWVQNNIEQFGGKKDAVTLAGFSAGSFAVGIHLVAPSSSGLYRYAIMESGTILDGRSVAEARATFLRIGQVGQCNTSNLRAIYQCINKYNSTILLQIQFALLRENPANFGLVIDGRFLNENPRKLLQDGRFFKGRLLIGTTLQDGYSFIPPLVTRQVFLGYVSNWFREYPPSARASVINRYTDYTNIDSPTVNRMKLGELSNDALFLSTSDFMAQKYSKHAPTYNYVWTYHTQQDIYLPAYMGVTHSMDVPYFYGYPVQKPAYYLTNFTTAEAQLSRDSMKMWGNFIHTGLLTYFTSLYSNAYRALPTYGLFTTSISLFPATTVFQRDLYTGRTDRTPISD</sequence>
<keyword evidence="3 5" id="KW-0378">Hydrolase</keyword>
<dbReference type="eggNOG" id="KOG4389">
    <property type="taxonomic scope" value="Eukaryota"/>
</dbReference>
<feature type="signal peptide" evidence="5">
    <location>
        <begin position="1"/>
        <end position="23"/>
    </location>
</feature>
<dbReference type="KEGG" id="tad:TRIADDRAFT_61106"/>
<evidence type="ECO:0000313" key="8">
    <source>
        <dbReference type="Proteomes" id="UP000009022"/>
    </source>
</evidence>
<name>B3SA22_TRIAD</name>
<dbReference type="InterPro" id="IPR019826">
    <property type="entry name" value="Carboxylesterase_B_AS"/>
</dbReference>
<dbReference type="EMBL" id="DS985260">
    <property type="protein sequence ID" value="EDV20438.1"/>
    <property type="molecule type" value="Genomic_DNA"/>
</dbReference>
<dbReference type="PhylomeDB" id="B3SA22"/>
<dbReference type="OrthoDB" id="408631at2759"/>
<dbReference type="Pfam" id="PF00135">
    <property type="entry name" value="COesterase"/>
    <property type="match status" value="1"/>
</dbReference>
<proteinExistence type="inferred from homology"/>
<accession>B3SA22</accession>
<keyword evidence="4" id="KW-1015">Disulfide bond</keyword>
<dbReference type="PANTHER" id="PTHR43918">
    <property type="entry name" value="ACETYLCHOLINESTERASE"/>
    <property type="match status" value="1"/>
</dbReference>